<accession>A0A2A2J5N8</accession>
<proteinExistence type="predicted"/>
<dbReference type="OrthoDB" id="5875925at2759"/>
<feature type="compositionally biased region" description="Acidic residues" evidence="3">
    <location>
        <begin position="215"/>
        <end position="230"/>
    </location>
</feature>
<evidence type="ECO:0000313" key="6">
    <source>
        <dbReference type="Proteomes" id="UP000218231"/>
    </source>
</evidence>
<feature type="compositionally biased region" description="Basic and acidic residues" evidence="3">
    <location>
        <begin position="68"/>
        <end position="83"/>
    </location>
</feature>
<dbReference type="AlphaFoldDB" id="A0A2A2J5N8"/>
<comment type="subcellular location">
    <subcellularLocation>
        <location evidence="1">Nucleus</location>
    </subcellularLocation>
</comment>
<dbReference type="Pfam" id="PF15613">
    <property type="entry name" value="WSD"/>
    <property type="match status" value="1"/>
</dbReference>
<gene>
    <name evidence="5" type="ORF">WR25_13712</name>
</gene>
<keyword evidence="2" id="KW-0539">Nucleus</keyword>
<feature type="region of interest" description="Disordered" evidence="3">
    <location>
        <begin position="211"/>
        <end position="230"/>
    </location>
</feature>
<evidence type="ECO:0000256" key="1">
    <source>
        <dbReference type="ARBA" id="ARBA00004123"/>
    </source>
</evidence>
<dbReference type="InterPro" id="IPR028941">
    <property type="entry name" value="WHIM2_dom"/>
</dbReference>
<dbReference type="PANTHER" id="PTHR32075">
    <property type="entry name" value="ISWI CHROMATIN-REMODELING COMPLEX SUBUNIT YPL216W-RELATED"/>
    <property type="match status" value="1"/>
</dbReference>
<dbReference type="GO" id="GO:0031509">
    <property type="term" value="P:subtelomeric heterochromatin formation"/>
    <property type="evidence" value="ECO:0007669"/>
    <property type="project" value="TreeGrafter"/>
</dbReference>
<dbReference type="GO" id="GO:0005634">
    <property type="term" value="C:nucleus"/>
    <property type="evidence" value="ECO:0007669"/>
    <property type="project" value="UniProtKB-SubCell"/>
</dbReference>
<keyword evidence="6" id="KW-1185">Reference proteome</keyword>
<organism evidence="5 6">
    <name type="scientific">Diploscapter pachys</name>
    <dbReference type="NCBI Taxonomy" id="2018661"/>
    <lineage>
        <taxon>Eukaryota</taxon>
        <taxon>Metazoa</taxon>
        <taxon>Ecdysozoa</taxon>
        <taxon>Nematoda</taxon>
        <taxon>Chromadorea</taxon>
        <taxon>Rhabditida</taxon>
        <taxon>Rhabditina</taxon>
        <taxon>Rhabditomorpha</taxon>
        <taxon>Rhabditoidea</taxon>
        <taxon>Rhabditidae</taxon>
        <taxon>Diploscapter</taxon>
    </lineage>
</organism>
<dbReference type="PANTHER" id="PTHR32075:SF6">
    <property type="entry name" value="ISWI CHROMATIN-REMODELING COMPLEX SUBUNIT YPL216W-RELATED"/>
    <property type="match status" value="1"/>
</dbReference>
<reference evidence="5 6" key="1">
    <citation type="journal article" date="2017" name="Curr. Biol.">
        <title>Genome architecture and evolution of a unichromosomal asexual nematode.</title>
        <authorList>
            <person name="Fradin H."/>
            <person name="Zegar C."/>
            <person name="Gutwein M."/>
            <person name="Lucas J."/>
            <person name="Kovtun M."/>
            <person name="Corcoran D."/>
            <person name="Baugh L.R."/>
            <person name="Kiontke K."/>
            <person name="Gunsalus K."/>
            <person name="Fitch D.H."/>
            <person name="Piano F."/>
        </authorList>
    </citation>
    <scope>NUCLEOTIDE SEQUENCE [LARGE SCALE GENOMIC DNA]</scope>
    <source>
        <strain evidence="5">PF1309</strain>
    </source>
</reference>
<dbReference type="GO" id="GO:0000781">
    <property type="term" value="C:chromosome, telomeric region"/>
    <property type="evidence" value="ECO:0007669"/>
    <property type="project" value="GOC"/>
</dbReference>
<dbReference type="EMBL" id="LIAE01010667">
    <property type="protein sequence ID" value="PAV56935.1"/>
    <property type="molecule type" value="Genomic_DNA"/>
</dbReference>
<feature type="region of interest" description="Disordered" evidence="3">
    <location>
        <begin position="64"/>
        <end position="92"/>
    </location>
</feature>
<feature type="domain" description="WHIM2" evidence="4">
    <location>
        <begin position="15"/>
        <end position="191"/>
    </location>
</feature>
<dbReference type="STRING" id="2018661.A0A2A2J5N8"/>
<comment type="caution">
    <text evidence="5">The sequence shown here is derived from an EMBL/GenBank/DDBJ whole genome shotgun (WGS) entry which is preliminary data.</text>
</comment>
<sequence length="230" mass="26879">MEIAEERSNIHSAKRIRPIGRDRHMRQYFWFNNDTNDDGIWIQDLGVTNGETYLRELYKQIRQSRKRKLDDKENTSQDARGEQNGKAGENDVVEIKRNNSISQHLNDMSVLSQRNRDESQSQDLSQTINFSQGLEDSMCDIDVIDNSLCQPEGPLSETWYHITDKETLVKLRDSLLERGERESELKNFLKKNFTEIAKSMEKFAKKVEAVNEAKEESEDEDEVQMVENED</sequence>
<protein>
    <recommendedName>
        <fullName evidence="4">WHIM2 domain-containing protein</fullName>
    </recommendedName>
</protein>
<evidence type="ECO:0000313" key="5">
    <source>
        <dbReference type="EMBL" id="PAV56935.1"/>
    </source>
</evidence>
<dbReference type="Proteomes" id="UP000218231">
    <property type="component" value="Unassembled WGS sequence"/>
</dbReference>
<evidence type="ECO:0000259" key="4">
    <source>
        <dbReference type="Pfam" id="PF15613"/>
    </source>
</evidence>
<name>A0A2A2J5N8_9BILA</name>
<evidence type="ECO:0000256" key="3">
    <source>
        <dbReference type="SAM" id="MobiDB-lite"/>
    </source>
</evidence>
<evidence type="ECO:0000256" key="2">
    <source>
        <dbReference type="ARBA" id="ARBA00023242"/>
    </source>
</evidence>